<evidence type="ECO:0000313" key="3">
    <source>
        <dbReference type="EMBL" id="TDR19559.1"/>
    </source>
</evidence>
<organism evidence="3 4">
    <name type="scientific">Marinicella litoralis</name>
    <dbReference type="NCBI Taxonomy" id="644220"/>
    <lineage>
        <taxon>Bacteria</taxon>
        <taxon>Pseudomonadati</taxon>
        <taxon>Pseudomonadota</taxon>
        <taxon>Gammaproteobacteria</taxon>
        <taxon>Lysobacterales</taxon>
        <taxon>Marinicellaceae</taxon>
        <taxon>Marinicella</taxon>
    </lineage>
</organism>
<accession>A0A4R6XMG4</accession>
<feature type="chain" id="PRO_5020457305" description="Bacterial repeat domain-containing protein" evidence="1">
    <location>
        <begin position="21"/>
        <end position="922"/>
    </location>
</feature>
<comment type="caution">
    <text evidence="3">The sequence shown here is derived from an EMBL/GenBank/DDBJ whole genome shotgun (WGS) entry which is preliminary data.</text>
</comment>
<dbReference type="SUPFAM" id="SSF82171">
    <property type="entry name" value="DPP6 N-terminal domain-like"/>
    <property type="match status" value="2"/>
</dbReference>
<dbReference type="Pfam" id="PF18998">
    <property type="entry name" value="Flg_new_2"/>
    <property type="match status" value="1"/>
</dbReference>
<sequence length="922" mass="100337">MKIATVLVLVLSWSHVFSQALTWLSKPQHEMGMVANSDVFDQKVSANGRYLTFVSDAGNLVVGDGNYSDDLFLKDLVSGQILRVSETSNGSEIDTSKIYHFSRASDDGRYVSFTSDADNLPMANGGPIVYLKDLQTGVLVADSVDASGQNVFNVEAYVGALEQSSDGRYLAFTSDANVVNNAAETKNVFRKDRDSGSYLLVSISHQGSAAGGASLEDMSSNGRFITFQSDGQVVPSSPNPGYVTNYLRDMNFGTTVLYHRDTNQVAVTGSYLISAVSNQGTVAFCSFSDDLIANDSNGRSDVFIYEAGIISRISQDVNQGQINDAECEIYYIKRNIEISDDGQYIGFLHASDALTAEDNQGRVQAYWFNRNNNQTTMLSKSGAGMSADQDVVGISMSGDGQRISLLTAANSLPHPSPNYIYQNLYLYNQNVGGLSGVNLAQVAVQHLLADTSKPVMSADMSTILFSSKAPNASGLSEVDDSTHLYSINRNTGEQVLLVKHIKPGSQDLSDNGRYLTFVSDRFQPNSSIEIGVESVFLYDRQTDHFSQIAPGDSPKVNDHGWVVFESTDDSLSPIDDNNTTDIYLYEPVSQNLSLVTQALAGDAANALSYSPDIAGEGVSTWIVFISFADNLIADDDENISDVFMINWQQSPIQRVTENALGEGQNADSYQVAISSNTQTIALASYAQNLTSDVHPYFSLQVYAYDRINNQFTLVTLDQSGDPHNENNFVSHIGLSASGRYISYNTYGYFGNDPDENNLSSVYVYDQLLQTNQRISQFLDGTELPSGSHYGYIQVDETVSPHLMSVVFSNQGDLLNPLPNTQYQQVMLFQQGGPGVDLSMQVSGSGYVSGNLGYFCQANCSNTYDLGTTLNLLAIADDGATFQGWSGDVCQDANPSCEVVMDQAKNMQAIFTSNDVIFKHGFE</sequence>
<evidence type="ECO:0000259" key="2">
    <source>
        <dbReference type="Pfam" id="PF18998"/>
    </source>
</evidence>
<keyword evidence="1" id="KW-0732">Signal</keyword>
<keyword evidence="4" id="KW-1185">Reference proteome</keyword>
<feature type="signal peptide" evidence="1">
    <location>
        <begin position="1"/>
        <end position="20"/>
    </location>
</feature>
<dbReference type="InterPro" id="IPR011042">
    <property type="entry name" value="6-blade_b-propeller_TolB-like"/>
</dbReference>
<dbReference type="EMBL" id="SNZB01000004">
    <property type="protein sequence ID" value="TDR19559.1"/>
    <property type="molecule type" value="Genomic_DNA"/>
</dbReference>
<dbReference type="RefSeq" id="WP_099019807.1">
    <property type="nucleotide sequence ID" value="NZ_NIHB01000004.1"/>
</dbReference>
<dbReference type="AlphaFoldDB" id="A0A4R6XMG4"/>
<gene>
    <name evidence="3" type="ORF">C8D91_2116</name>
</gene>
<proteinExistence type="predicted"/>
<reference evidence="3 4" key="1">
    <citation type="submission" date="2019-03" db="EMBL/GenBank/DDBJ databases">
        <title>Genomic Encyclopedia of Type Strains, Phase IV (KMG-IV): sequencing the most valuable type-strain genomes for metagenomic binning, comparative biology and taxonomic classification.</title>
        <authorList>
            <person name="Goeker M."/>
        </authorList>
    </citation>
    <scope>NUCLEOTIDE SEQUENCE [LARGE SCALE GENOMIC DNA]</scope>
    <source>
        <strain evidence="3 4">DSM 25488</strain>
    </source>
</reference>
<evidence type="ECO:0000313" key="4">
    <source>
        <dbReference type="Proteomes" id="UP000295724"/>
    </source>
</evidence>
<protein>
    <recommendedName>
        <fullName evidence="2">Bacterial repeat domain-containing protein</fullName>
    </recommendedName>
</protein>
<evidence type="ECO:0000256" key="1">
    <source>
        <dbReference type="SAM" id="SignalP"/>
    </source>
</evidence>
<dbReference type="Gene3D" id="2.120.10.30">
    <property type="entry name" value="TolB, C-terminal domain"/>
    <property type="match status" value="2"/>
</dbReference>
<dbReference type="Proteomes" id="UP000295724">
    <property type="component" value="Unassembled WGS sequence"/>
</dbReference>
<name>A0A4R6XMG4_9GAMM</name>
<dbReference type="OrthoDB" id="8612880at2"/>
<feature type="domain" description="Bacterial repeat" evidence="2">
    <location>
        <begin position="859"/>
        <end position="913"/>
    </location>
</feature>
<dbReference type="InterPro" id="IPR044060">
    <property type="entry name" value="Bacterial_rp_domain"/>
</dbReference>